<dbReference type="RefSeq" id="WP_377927874.1">
    <property type="nucleotide sequence ID" value="NZ_JBHUEM010000010.1"/>
</dbReference>
<accession>A0ABW4LRI9</accession>
<reference evidence="2" key="1">
    <citation type="journal article" date="2019" name="Int. J. Syst. Evol. Microbiol.">
        <title>The Global Catalogue of Microorganisms (GCM) 10K type strain sequencing project: providing services to taxonomists for standard genome sequencing and annotation.</title>
        <authorList>
            <consortium name="The Broad Institute Genomics Platform"/>
            <consortium name="The Broad Institute Genome Sequencing Center for Infectious Disease"/>
            <person name="Wu L."/>
            <person name="Ma J."/>
        </authorList>
    </citation>
    <scope>NUCLEOTIDE SEQUENCE [LARGE SCALE GENOMIC DNA]</scope>
    <source>
        <strain evidence="2">CCUG 49339</strain>
    </source>
</reference>
<gene>
    <name evidence="1" type="ORF">ACFSCX_09025</name>
</gene>
<organism evidence="1 2">
    <name type="scientific">Bacillus salitolerans</name>
    <dbReference type="NCBI Taxonomy" id="1437434"/>
    <lineage>
        <taxon>Bacteria</taxon>
        <taxon>Bacillati</taxon>
        <taxon>Bacillota</taxon>
        <taxon>Bacilli</taxon>
        <taxon>Bacillales</taxon>
        <taxon>Bacillaceae</taxon>
        <taxon>Bacillus</taxon>
    </lineage>
</organism>
<protein>
    <submittedName>
        <fullName evidence="1">Uncharacterized protein</fullName>
    </submittedName>
</protein>
<dbReference type="Proteomes" id="UP001597214">
    <property type="component" value="Unassembled WGS sequence"/>
</dbReference>
<comment type="caution">
    <text evidence="1">The sequence shown here is derived from an EMBL/GenBank/DDBJ whole genome shotgun (WGS) entry which is preliminary data.</text>
</comment>
<evidence type="ECO:0000313" key="2">
    <source>
        <dbReference type="Proteomes" id="UP001597214"/>
    </source>
</evidence>
<name>A0ABW4LRI9_9BACI</name>
<keyword evidence="2" id="KW-1185">Reference proteome</keyword>
<evidence type="ECO:0000313" key="1">
    <source>
        <dbReference type="EMBL" id="MFD1736708.1"/>
    </source>
</evidence>
<dbReference type="EMBL" id="JBHUEM010000010">
    <property type="protein sequence ID" value="MFD1736708.1"/>
    <property type="molecule type" value="Genomic_DNA"/>
</dbReference>
<proteinExistence type="predicted"/>
<sequence>MKKYWKFTATIIVIILSIGSFYINAARSAEHFPEFVIHTISGDVQEIERLVLDGSYVDTSSQDYVSTIIKITAEGSTYNGRSFLDKIIGQPPTLIKDLQEEYRTFMRGKYSSIDQYFENQQFLAYADVSNQHGSLRSRDFKFNISLLNKNDNTNYSFTVDVPDNEKLDYIFIQDVQMVENVLYLITRNSIASPDRLFNEEHIYTIDIVNQKISNHEAIFQVAKGKSNTQTHISLIGSSPTKASQHLVFQITEEEVIEEAESTRVKDSTQKIISYNLTTKEKIDINVPDMNSEENQLSLIDDSILYFTKLDGQELIVTTYSLVDKQVGKVFKLEFSGEKGEERFPLLTVKDGKFYAATSQIKSIINTVVIVADVTTGKTLFKGQLAIKDSTQKKGSFELYLHELLVK</sequence>